<dbReference type="EMBL" id="CYKH01000001">
    <property type="protein sequence ID" value="CUE55374.1"/>
    <property type="molecule type" value="Genomic_DNA"/>
</dbReference>
<name>A0A0S4IN56_BODSA</name>
<dbReference type="VEuPathDB" id="TriTrypDB:BSAL_48970"/>
<proteinExistence type="predicted"/>
<sequence length="53" mass="5688">MSDEDYERYLAYELTAEGQAEIAEAAAERQAKAALAAASAEGGEPHVHSHEEL</sequence>
<evidence type="ECO:0000313" key="2">
    <source>
        <dbReference type="Proteomes" id="UP000051952"/>
    </source>
</evidence>
<dbReference type="AlphaFoldDB" id="A0A0S4IN56"/>
<keyword evidence="2" id="KW-1185">Reference proteome</keyword>
<dbReference type="Proteomes" id="UP000051952">
    <property type="component" value="Unassembled WGS sequence"/>
</dbReference>
<gene>
    <name evidence="1" type="ORF">BSAL_48970</name>
</gene>
<reference evidence="2" key="1">
    <citation type="submission" date="2015-09" db="EMBL/GenBank/DDBJ databases">
        <authorList>
            <consortium name="Pathogen Informatics"/>
        </authorList>
    </citation>
    <scope>NUCLEOTIDE SEQUENCE [LARGE SCALE GENOMIC DNA]</scope>
    <source>
        <strain evidence="2">Lake Konstanz</strain>
    </source>
</reference>
<evidence type="ECO:0000313" key="1">
    <source>
        <dbReference type="EMBL" id="CUE55374.1"/>
    </source>
</evidence>
<accession>A0A0S4IN56</accession>
<protein>
    <submittedName>
        <fullName evidence="1">Uncharacterized protein</fullName>
    </submittedName>
</protein>
<organism evidence="1 2">
    <name type="scientific">Bodo saltans</name>
    <name type="common">Flagellated protozoan</name>
    <dbReference type="NCBI Taxonomy" id="75058"/>
    <lineage>
        <taxon>Eukaryota</taxon>
        <taxon>Discoba</taxon>
        <taxon>Euglenozoa</taxon>
        <taxon>Kinetoplastea</taxon>
        <taxon>Metakinetoplastina</taxon>
        <taxon>Eubodonida</taxon>
        <taxon>Bodonidae</taxon>
        <taxon>Bodo</taxon>
    </lineage>
</organism>